<comment type="subcellular location">
    <subcellularLocation>
        <location evidence="1 5">Nucleus</location>
    </subcellularLocation>
</comment>
<dbReference type="Pfam" id="PF04084">
    <property type="entry name" value="RecA-like_ORC2"/>
    <property type="match status" value="1"/>
</dbReference>
<feature type="compositionally biased region" description="Basic and acidic residues" evidence="6">
    <location>
        <begin position="174"/>
        <end position="183"/>
    </location>
</feature>
<feature type="compositionally biased region" description="Basic and acidic residues" evidence="6">
    <location>
        <begin position="193"/>
        <end position="202"/>
    </location>
</feature>
<comment type="subunit">
    <text evidence="5">Component of the origin recognition complex (ORC).</text>
</comment>
<comment type="caution">
    <text evidence="9">The sequence shown here is derived from an EMBL/GenBank/DDBJ whole genome shotgun (WGS) entry which is preliminary data.</text>
</comment>
<evidence type="ECO:0000256" key="2">
    <source>
        <dbReference type="ARBA" id="ARBA00007421"/>
    </source>
</evidence>
<dbReference type="SMART" id="SM00384">
    <property type="entry name" value="AT_hook"/>
    <property type="match status" value="2"/>
</dbReference>
<dbReference type="PANTHER" id="PTHR14052">
    <property type="entry name" value="ORIGIN RECOGNITION COMPLEX SUBUNIT 2"/>
    <property type="match status" value="1"/>
</dbReference>
<comment type="similarity">
    <text evidence="2 5">Belongs to the ORC2 family.</text>
</comment>
<evidence type="ECO:0000256" key="1">
    <source>
        <dbReference type="ARBA" id="ARBA00004123"/>
    </source>
</evidence>
<feature type="region of interest" description="Disordered" evidence="6">
    <location>
        <begin position="1"/>
        <end position="40"/>
    </location>
</feature>
<reference evidence="9 10" key="1">
    <citation type="journal article" date="2023" name="Elife">
        <title>Identification of key yeast species and microbe-microbe interactions impacting larval growth of Drosophila in the wild.</title>
        <authorList>
            <person name="Mure A."/>
            <person name="Sugiura Y."/>
            <person name="Maeda R."/>
            <person name="Honda K."/>
            <person name="Sakurai N."/>
            <person name="Takahashi Y."/>
            <person name="Watada M."/>
            <person name="Katoh T."/>
            <person name="Gotoh A."/>
            <person name="Gotoh Y."/>
            <person name="Taniguchi I."/>
            <person name="Nakamura K."/>
            <person name="Hayashi T."/>
            <person name="Katayama T."/>
            <person name="Uemura T."/>
            <person name="Hattori Y."/>
        </authorList>
    </citation>
    <scope>NUCLEOTIDE SEQUENCE [LARGE SCALE GENOMIC DNA]</scope>
    <source>
        <strain evidence="9 10">KH-74</strain>
    </source>
</reference>
<accession>A0AAV5RUG9</accession>
<dbReference type="GO" id="GO:0003688">
    <property type="term" value="F:DNA replication origin binding"/>
    <property type="evidence" value="ECO:0007669"/>
    <property type="project" value="UniProtKB-UniRule"/>
</dbReference>
<evidence type="ECO:0000313" key="10">
    <source>
        <dbReference type="Proteomes" id="UP001377567"/>
    </source>
</evidence>
<evidence type="ECO:0000256" key="6">
    <source>
        <dbReference type="SAM" id="MobiDB-lite"/>
    </source>
</evidence>
<keyword evidence="4 5" id="KW-0539">Nucleus</keyword>
<evidence type="ECO:0000259" key="7">
    <source>
        <dbReference type="Pfam" id="PF04084"/>
    </source>
</evidence>
<name>A0AAV5RUG9_MAUHU</name>
<feature type="domain" description="Origin recognition complex subunit 2 RecA-like" evidence="7">
    <location>
        <begin position="334"/>
        <end position="527"/>
    </location>
</feature>
<dbReference type="GO" id="GO:0006260">
    <property type="term" value="P:DNA replication"/>
    <property type="evidence" value="ECO:0007669"/>
    <property type="project" value="UniProtKB-UniRule"/>
</dbReference>
<sequence length="672" mass="76073">MADEDIVAHTDILSSPSKRGTRTAARAGRPPIKLSDGRLHRRLSPRKELIDAVVSVESPEKQEQAELQLAVESATEAPRPRKRGRPRKSEQSNVSTVGSTTTPKKPKFDVEVKISAENILPERSRRTRKPVSFEESDQEGDDSEDKDAIIEQSDEESDDAIDAVSDDNDISFDEPIKQEEPAPPKRKRGRPRKIVETVKSEPRGFGQGDKSLPDTPRKKSTTISADQTFTSPIKKIIMSNLEEYKKQVSFDTLKLSKDFKPTRLPPSFNERRIKQLQSERTNNSFLDTFEGYMDQKKVLRNKSKNTMAMAPAITRAEFATVTNLFNKDFQKASKQKLSAIQKGLFPQYWFEASQGFTLLFYGIGSKREFLEDLAVNYLSRQLRLSEVYTEQLADPSYTNPYDTAIPCVVVNGYNPTCNYRDVFKDIFEIMFPKELENVDVKYWGNHCMLQIQKMAEYYRTQPLHTKLIVAVHSLDGPSVRKRDFQLMMSALALIKQVTIVASVDNIYAPLLWDDSKSQNYNFIYHNVTNYEASAVESSFQDVMKLGRDDSTTGAEGAKYVLESLTANAKKLYKLLLETQVSAMQAAAPNGKVVPTRRGVMTLGMDLKKFHDMCTAEFIVSNEVSLRTILKEFTDHKMAVVSKKQGTGSEMIWVPYNYSEMTKLLSTVLAKAD</sequence>
<dbReference type="Pfam" id="PF24882">
    <property type="entry name" value="WHD_ORC2"/>
    <property type="match status" value="1"/>
</dbReference>
<dbReference type="InterPro" id="IPR017956">
    <property type="entry name" value="AT_hook_DNA-bd_motif"/>
</dbReference>
<protein>
    <recommendedName>
        <fullName evidence="5">Origin recognition complex subunit 2</fullName>
    </recommendedName>
</protein>
<feature type="compositionally biased region" description="Acidic residues" evidence="6">
    <location>
        <begin position="134"/>
        <end position="145"/>
    </location>
</feature>
<dbReference type="GO" id="GO:0005664">
    <property type="term" value="C:nuclear origin of replication recognition complex"/>
    <property type="evidence" value="ECO:0007669"/>
    <property type="project" value="UniProtKB-UniRule"/>
</dbReference>
<evidence type="ECO:0000256" key="4">
    <source>
        <dbReference type="ARBA" id="ARBA00023242"/>
    </source>
</evidence>
<proteinExistence type="inferred from homology"/>
<evidence type="ECO:0000259" key="8">
    <source>
        <dbReference type="Pfam" id="PF24882"/>
    </source>
</evidence>
<keyword evidence="10" id="KW-1185">Reference proteome</keyword>
<keyword evidence="3 5" id="KW-0235">DNA replication</keyword>
<dbReference type="InterPro" id="IPR056773">
    <property type="entry name" value="WHD_ORC2"/>
</dbReference>
<gene>
    <name evidence="9" type="ORF">DAKH74_018550</name>
</gene>
<comment type="function">
    <text evidence="5">Component of the origin recognition complex (ORC) that binds origins of replication. DNA-binding is ATP-dependent. ORC is required to assemble the pre-replication complex necessary to initiate DNA replication.</text>
</comment>
<evidence type="ECO:0000313" key="9">
    <source>
        <dbReference type="EMBL" id="GMM55239.1"/>
    </source>
</evidence>
<evidence type="ECO:0000256" key="3">
    <source>
        <dbReference type="ARBA" id="ARBA00022705"/>
    </source>
</evidence>
<feature type="compositionally biased region" description="Polar residues" evidence="6">
    <location>
        <begin position="91"/>
        <end position="103"/>
    </location>
</feature>
<dbReference type="Proteomes" id="UP001377567">
    <property type="component" value="Unassembled WGS sequence"/>
</dbReference>
<feature type="compositionally biased region" description="Acidic residues" evidence="6">
    <location>
        <begin position="152"/>
        <end position="172"/>
    </location>
</feature>
<dbReference type="PANTHER" id="PTHR14052:SF0">
    <property type="entry name" value="ORIGIN RECOGNITION COMPLEX SUBUNIT 2"/>
    <property type="match status" value="1"/>
</dbReference>
<evidence type="ECO:0000256" key="5">
    <source>
        <dbReference type="RuleBase" id="RU368084"/>
    </source>
</evidence>
<organism evidence="9 10">
    <name type="scientific">Maudiozyma humilis</name>
    <name type="common">Sour dough yeast</name>
    <name type="synonym">Kazachstania humilis</name>
    <dbReference type="NCBI Taxonomy" id="51915"/>
    <lineage>
        <taxon>Eukaryota</taxon>
        <taxon>Fungi</taxon>
        <taxon>Dikarya</taxon>
        <taxon>Ascomycota</taxon>
        <taxon>Saccharomycotina</taxon>
        <taxon>Saccharomycetes</taxon>
        <taxon>Saccharomycetales</taxon>
        <taxon>Saccharomycetaceae</taxon>
        <taxon>Maudiozyma</taxon>
    </lineage>
</organism>
<feature type="compositionally biased region" description="Basic and acidic residues" evidence="6">
    <location>
        <begin position="106"/>
        <end position="124"/>
    </location>
</feature>
<feature type="domain" description="Origin recognition complex subunit 2 winged-helix" evidence="8">
    <location>
        <begin position="601"/>
        <end position="659"/>
    </location>
</feature>
<feature type="region of interest" description="Disordered" evidence="6">
    <location>
        <begin position="55"/>
        <end position="226"/>
    </location>
</feature>
<dbReference type="InterPro" id="IPR056772">
    <property type="entry name" value="RecA-like_ORC2"/>
</dbReference>
<dbReference type="AlphaFoldDB" id="A0AAV5RUG9"/>
<dbReference type="EMBL" id="BTGD01000005">
    <property type="protein sequence ID" value="GMM55239.1"/>
    <property type="molecule type" value="Genomic_DNA"/>
</dbReference>
<dbReference type="InterPro" id="IPR007220">
    <property type="entry name" value="ORC2"/>
</dbReference>